<keyword evidence="1" id="KW-0812">Transmembrane</keyword>
<dbReference type="AlphaFoldDB" id="A0A158DEC3"/>
<evidence type="ECO:0000313" key="3">
    <source>
        <dbReference type="Proteomes" id="UP000054851"/>
    </source>
</evidence>
<protein>
    <submittedName>
        <fullName evidence="2">Uncharacterized protein</fullName>
    </submittedName>
</protein>
<accession>A0A158DEC3</accession>
<dbReference type="STRING" id="1777140.AWB79_06885"/>
<dbReference type="Proteomes" id="UP000054851">
    <property type="component" value="Unassembled WGS sequence"/>
</dbReference>
<feature type="transmembrane region" description="Helical" evidence="1">
    <location>
        <begin position="118"/>
        <end position="135"/>
    </location>
</feature>
<feature type="transmembrane region" description="Helical" evidence="1">
    <location>
        <begin position="7"/>
        <end position="24"/>
    </location>
</feature>
<keyword evidence="1" id="KW-1133">Transmembrane helix</keyword>
<organism evidence="2 3">
    <name type="scientific">Caballeronia hypogeia</name>
    <dbReference type="NCBI Taxonomy" id="1777140"/>
    <lineage>
        <taxon>Bacteria</taxon>
        <taxon>Pseudomonadati</taxon>
        <taxon>Pseudomonadota</taxon>
        <taxon>Betaproteobacteria</taxon>
        <taxon>Burkholderiales</taxon>
        <taxon>Burkholderiaceae</taxon>
        <taxon>Caballeronia</taxon>
    </lineage>
</organism>
<keyword evidence="3" id="KW-1185">Reference proteome</keyword>
<dbReference type="EMBL" id="FCOA02000041">
    <property type="protein sequence ID" value="SAK92954.1"/>
    <property type="molecule type" value="Genomic_DNA"/>
</dbReference>
<feature type="transmembrane region" description="Helical" evidence="1">
    <location>
        <begin position="147"/>
        <end position="164"/>
    </location>
</feature>
<sequence length="393" mass="42858">MIKGSRIIDPLVVFMIGAAIFWVIPEAIRIHFFETWQVEEVYAYLAVSAAVVALSYAAFVALLKRTASDVAGEAPAEAMRLFATTSIVLLTPICVALAAVFVAMRWSADYGEGDTMPYVFQIFLYSHLYLLFFYLRFVDEQEVKSRRFLLLSLAVVLPRLLISTHWGRFFVGQAVLPLVFAALVGGGIMVKGRHILLIVAGAALIYFALPMLRGDDVVTGGSDSLLKFVAAGGPVSLVGQVEDVGRAFPNVDFLKTGLIGPFAPDLLNPDERIDIWGQEGAPLTLDRAFAALEGIGFYSLTGPGSVYVADLLVLGGFVALMAGSIVIGGFLALTRFLYRLNPLFSLALFDIVSKTVFLPRTSFTYLIDRIVVLTLICALMLKAARWCRRHGNG</sequence>
<evidence type="ECO:0000313" key="2">
    <source>
        <dbReference type="EMBL" id="SAK92954.1"/>
    </source>
</evidence>
<feature type="transmembrane region" description="Helical" evidence="1">
    <location>
        <begin position="170"/>
        <end position="188"/>
    </location>
</feature>
<name>A0A158DEC3_9BURK</name>
<comment type="caution">
    <text evidence="2">The sequence shown here is derived from an EMBL/GenBank/DDBJ whole genome shotgun (WGS) entry which is preliminary data.</text>
</comment>
<gene>
    <name evidence="2" type="ORF">AWB79_06885</name>
</gene>
<feature type="transmembrane region" description="Helical" evidence="1">
    <location>
        <begin position="195"/>
        <end position="212"/>
    </location>
</feature>
<reference evidence="2" key="1">
    <citation type="submission" date="2016-01" db="EMBL/GenBank/DDBJ databases">
        <authorList>
            <person name="Peeters C."/>
        </authorList>
    </citation>
    <scope>NUCLEOTIDE SEQUENCE</scope>
    <source>
        <strain evidence="2">LMG 29322</strain>
    </source>
</reference>
<proteinExistence type="predicted"/>
<feature type="transmembrane region" description="Helical" evidence="1">
    <location>
        <begin position="44"/>
        <end position="63"/>
    </location>
</feature>
<feature type="transmembrane region" description="Helical" evidence="1">
    <location>
        <begin position="311"/>
        <end position="333"/>
    </location>
</feature>
<feature type="transmembrane region" description="Helical" evidence="1">
    <location>
        <begin position="84"/>
        <end position="106"/>
    </location>
</feature>
<keyword evidence="1" id="KW-0472">Membrane</keyword>
<evidence type="ECO:0000256" key="1">
    <source>
        <dbReference type="SAM" id="Phobius"/>
    </source>
</evidence>
<dbReference type="RefSeq" id="WP_061171892.1">
    <property type="nucleotide sequence ID" value="NZ_FCOA02000041.1"/>
</dbReference>